<name>A0A7X6M877_9ACTN</name>
<evidence type="ECO:0000256" key="1">
    <source>
        <dbReference type="SAM" id="MobiDB-lite"/>
    </source>
</evidence>
<dbReference type="RefSeq" id="WP_168443893.1">
    <property type="nucleotide sequence ID" value="NZ_JAAXPG010000002.1"/>
</dbReference>
<dbReference type="EMBL" id="JAAXPG010000002">
    <property type="protein sequence ID" value="NKY96526.1"/>
    <property type="molecule type" value="Genomic_DNA"/>
</dbReference>
<comment type="caution">
    <text evidence="2">The sequence shown here is derived from an EMBL/GenBank/DDBJ whole genome shotgun (WGS) entry which is preliminary data.</text>
</comment>
<gene>
    <name evidence="2" type="ORF">HGB44_02400</name>
</gene>
<evidence type="ECO:0000313" key="2">
    <source>
        <dbReference type="EMBL" id="NKY96526.1"/>
    </source>
</evidence>
<keyword evidence="3" id="KW-1185">Reference proteome</keyword>
<feature type="region of interest" description="Disordered" evidence="1">
    <location>
        <begin position="268"/>
        <end position="323"/>
    </location>
</feature>
<dbReference type="AlphaFoldDB" id="A0A7X6M877"/>
<organism evidence="2 3">
    <name type="scientific">Nocardiopsis alborubida</name>
    <dbReference type="NCBI Taxonomy" id="146802"/>
    <lineage>
        <taxon>Bacteria</taxon>
        <taxon>Bacillati</taxon>
        <taxon>Actinomycetota</taxon>
        <taxon>Actinomycetes</taxon>
        <taxon>Streptosporangiales</taxon>
        <taxon>Nocardiopsidaceae</taxon>
        <taxon>Nocardiopsis</taxon>
    </lineage>
</organism>
<protein>
    <submittedName>
        <fullName evidence="2">Uncharacterized protein</fullName>
    </submittedName>
</protein>
<evidence type="ECO:0000313" key="3">
    <source>
        <dbReference type="Proteomes" id="UP000553209"/>
    </source>
</evidence>
<proteinExistence type="predicted"/>
<sequence length="345" mass="37918">MRTAGLTMADVWAERVLNLRGVETQRFERIPATVGVLVDTIELAHHGQDQKYRPYLHVIGEMRTIALPERMPHGLTELTYPVGSEQIDVFYEFDDAQLVHLAQKGYFQTGFRVPDGRVTGVEWELPAEIDAVVLAPDPGVDGGQLPVVFAHVHRRGDLPASLETSGYDLAAYFDDFSRSGAEVARVTGERAATTRSGELDSLFGEDVYDVESVREDREAVAAPTAVDEFDGRKREIEDAIEAERAAFQAGLAAEEGTPEHLYAQQVAPSLDESAEDEKDSDREMARWTAPSLVRKPAVEADPGDVDFGDEAFSATGPSSLERRKAEVVARAAELEHASSEDGREY</sequence>
<accession>A0A7X6M877</accession>
<reference evidence="2 3" key="1">
    <citation type="submission" date="2020-04" db="EMBL/GenBank/DDBJ databases">
        <title>MicrobeNet Type strains.</title>
        <authorList>
            <person name="Nicholson A.C."/>
        </authorList>
    </citation>
    <scope>NUCLEOTIDE SEQUENCE [LARGE SCALE GENOMIC DNA]</scope>
    <source>
        <strain evidence="2 3">ATCC 23612</strain>
    </source>
</reference>
<dbReference type="Proteomes" id="UP000553209">
    <property type="component" value="Unassembled WGS sequence"/>
</dbReference>